<dbReference type="SUPFAM" id="SSF53756">
    <property type="entry name" value="UDP-Glycosyltransferase/glycogen phosphorylase"/>
    <property type="match status" value="1"/>
</dbReference>
<reference evidence="3 4" key="1">
    <citation type="submission" date="2019-06" db="EMBL/GenBank/DDBJ databases">
        <authorList>
            <person name="Srinivasan S."/>
        </authorList>
    </citation>
    <scope>NUCLEOTIDE SEQUENCE [LARGE SCALE GENOMIC DNA]</scope>
    <source>
        <strain evidence="3 4">17J68-5</strain>
    </source>
</reference>
<evidence type="ECO:0000313" key="3">
    <source>
        <dbReference type="EMBL" id="QDA58882.1"/>
    </source>
</evidence>
<dbReference type="EMBL" id="CP040896">
    <property type="protein sequence ID" value="QDA58882.1"/>
    <property type="molecule type" value="Genomic_DNA"/>
</dbReference>
<dbReference type="CDD" id="cd03801">
    <property type="entry name" value="GT4_PimA-like"/>
    <property type="match status" value="1"/>
</dbReference>
<dbReference type="Pfam" id="PF00534">
    <property type="entry name" value="Glycos_transf_1"/>
    <property type="match status" value="1"/>
</dbReference>
<name>A0A5B7ZYH7_9BACT</name>
<dbReference type="OrthoDB" id="9811239at2"/>
<dbReference type="PANTHER" id="PTHR12526">
    <property type="entry name" value="GLYCOSYLTRANSFERASE"/>
    <property type="match status" value="1"/>
</dbReference>
<evidence type="ECO:0000259" key="1">
    <source>
        <dbReference type="Pfam" id="PF00534"/>
    </source>
</evidence>
<dbReference type="KEGG" id="hyj:FHG12_01660"/>
<keyword evidence="4" id="KW-1185">Reference proteome</keyword>
<evidence type="ECO:0000259" key="2">
    <source>
        <dbReference type="Pfam" id="PF13439"/>
    </source>
</evidence>
<proteinExistence type="predicted"/>
<dbReference type="Proteomes" id="UP000305398">
    <property type="component" value="Chromosome"/>
</dbReference>
<dbReference type="GO" id="GO:0016757">
    <property type="term" value="F:glycosyltransferase activity"/>
    <property type="evidence" value="ECO:0007669"/>
    <property type="project" value="InterPro"/>
</dbReference>
<protein>
    <submittedName>
        <fullName evidence="3">Glycosyltransferase family 4 protein</fullName>
    </submittedName>
</protein>
<keyword evidence="3" id="KW-0808">Transferase</keyword>
<gene>
    <name evidence="3" type="ORF">FHG12_01660</name>
</gene>
<dbReference type="InterPro" id="IPR028098">
    <property type="entry name" value="Glyco_trans_4-like_N"/>
</dbReference>
<dbReference type="Pfam" id="PF13439">
    <property type="entry name" value="Glyco_transf_4"/>
    <property type="match status" value="1"/>
</dbReference>
<dbReference type="AlphaFoldDB" id="A0A5B7ZYH7"/>
<feature type="domain" description="Glycosyl transferase family 1" evidence="1">
    <location>
        <begin position="214"/>
        <end position="359"/>
    </location>
</feature>
<accession>A0A5B7ZYH7</accession>
<sequence length="403" mass="44278">MKIGLATPIDIPALHQYLDLPEGVAQPTGLGGSAITPLVTGLLAAGHAVSIYTLDLKLRQPVVLRGPQLTIYVGHFRNKARYRCFDLFKKEADQIRDFIIQDNPEIVHAHWAYEFARGALASGWPHLVTLHDDPWLVLRYQRDLYRVFRLMLKLLVLSRGRNFTAVSPYLAKALETAKRKPIVVPNAVLQAPGGPRSFPAQPPYRIISLLTGWSERKNADTALLAFQELRRRLGSKVEYWVFGDEYGPGGQAQRWAEANAATDGVHFAGLKSHTDILNLLPDFDILLHPAREESFGMTLVEAMQAGLPVVAGETSGAVPWVLDEGRCGVLVDVNSPTAMADALYDLLTQPSRYEALSTYSSVAVSQRFSIPAVTAAYEAAYRQVLAGQPLTQTAPQVDLATSS</sequence>
<feature type="domain" description="Glycosyltransferase subfamily 4-like N-terminal" evidence="2">
    <location>
        <begin position="38"/>
        <end position="188"/>
    </location>
</feature>
<dbReference type="InterPro" id="IPR001296">
    <property type="entry name" value="Glyco_trans_1"/>
</dbReference>
<evidence type="ECO:0000313" key="4">
    <source>
        <dbReference type="Proteomes" id="UP000305398"/>
    </source>
</evidence>
<organism evidence="3 4">
    <name type="scientific">Hymenobacter jejuensis</name>
    <dbReference type="NCBI Taxonomy" id="2502781"/>
    <lineage>
        <taxon>Bacteria</taxon>
        <taxon>Pseudomonadati</taxon>
        <taxon>Bacteroidota</taxon>
        <taxon>Cytophagia</taxon>
        <taxon>Cytophagales</taxon>
        <taxon>Hymenobacteraceae</taxon>
        <taxon>Hymenobacter</taxon>
    </lineage>
</organism>
<dbReference type="RefSeq" id="WP_139513945.1">
    <property type="nucleotide sequence ID" value="NZ_CP040896.1"/>
</dbReference>
<dbReference type="Gene3D" id="3.40.50.2000">
    <property type="entry name" value="Glycogen Phosphorylase B"/>
    <property type="match status" value="2"/>
</dbReference>